<evidence type="ECO:0000256" key="1">
    <source>
        <dbReference type="SAM" id="MobiDB-lite"/>
    </source>
</evidence>
<dbReference type="GO" id="GO:0005737">
    <property type="term" value="C:cytoplasm"/>
    <property type="evidence" value="ECO:0007669"/>
    <property type="project" value="TreeGrafter"/>
</dbReference>
<evidence type="ECO:0000313" key="6">
    <source>
        <dbReference type="Proteomes" id="UP000682733"/>
    </source>
</evidence>
<feature type="domain" description="KY-like immunoglobulin-like" evidence="3">
    <location>
        <begin position="535"/>
        <end position="635"/>
    </location>
</feature>
<feature type="region of interest" description="Disordered" evidence="1">
    <location>
        <begin position="150"/>
        <end position="170"/>
    </location>
</feature>
<dbReference type="PANTHER" id="PTHR46333">
    <property type="entry name" value="CYTOKINESIS PROTEIN 3"/>
    <property type="match status" value="1"/>
</dbReference>
<dbReference type="InterPro" id="IPR056564">
    <property type="entry name" value="Ig-like_KY"/>
</dbReference>
<comment type="caution">
    <text evidence="5">The sequence shown here is derived from an EMBL/GenBank/DDBJ whole genome shotgun (WGS) entry which is preliminary data.</text>
</comment>
<feature type="region of interest" description="Disordered" evidence="1">
    <location>
        <begin position="27"/>
        <end position="55"/>
    </location>
</feature>
<feature type="compositionally biased region" description="Basic and acidic residues" evidence="1">
    <location>
        <begin position="161"/>
        <end position="170"/>
    </location>
</feature>
<dbReference type="Pfam" id="PF23265">
    <property type="entry name" value="Ig-like_KY"/>
    <property type="match status" value="1"/>
</dbReference>
<dbReference type="Proteomes" id="UP000682733">
    <property type="component" value="Unassembled WGS sequence"/>
</dbReference>
<dbReference type="EMBL" id="CAJOBA010006072">
    <property type="protein sequence ID" value="CAF3762475.1"/>
    <property type="molecule type" value="Genomic_DNA"/>
</dbReference>
<dbReference type="EMBL" id="CAJNOK010006065">
    <property type="protein sequence ID" value="CAF0992483.1"/>
    <property type="molecule type" value="Genomic_DNA"/>
</dbReference>
<dbReference type="SUPFAM" id="SSF54001">
    <property type="entry name" value="Cysteine proteinases"/>
    <property type="match status" value="1"/>
</dbReference>
<protein>
    <recommendedName>
        <fullName evidence="7">Transglutaminase-like domain-containing protein</fullName>
    </recommendedName>
</protein>
<evidence type="ECO:0008006" key="7">
    <source>
        <dbReference type="Google" id="ProtNLM"/>
    </source>
</evidence>
<evidence type="ECO:0000313" key="5">
    <source>
        <dbReference type="EMBL" id="CAF3762475.1"/>
    </source>
</evidence>
<reference evidence="5" key="1">
    <citation type="submission" date="2021-02" db="EMBL/GenBank/DDBJ databases">
        <authorList>
            <person name="Nowell W R."/>
        </authorList>
    </citation>
    <scope>NUCLEOTIDE SEQUENCE</scope>
</reference>
<dbReference type="InterPro" id="IPR002931">
    <property type="entry name" value="Transglutaminase-like"/>
</dbReference>
<dbReference type="PANTHER" id="PTHR46333:SF2">
    <property type="entry name" value="CYTOKINESIS PROTEIN 3"/>
    <property type="match status" value="1"/>
</dbReference>
<gene>
    <name evidence="4" type="ORF">OVA965_LOCUS14146</name>
    <name evidence="5" type="ORF">TMI583_LOCUS14149</name>
</gene>
<evidence type="ECO:0000313" key="4">
    <source>
        <dbReference type="EMBL" id="CAF0992483.1"/>
    </source>
</evidence>
<proteinExistence type="predicted"/>
<dbReference type="Gene3D" id="3.10.620.30">
    <property type="match status" value="1"/>
</dbReference>
<sequence length="747" mass="85710">MGNRRRGRPNGYDYYLLDDKLIRPKSARSRRIVRRSDTQEQTLPSEKRPQTAHRTKVTNVADLKWPRKKMLCLNRLKKETTSITDQKQEMIRLFEEQKGSLEKHTGTPSVDFIKRTVRETLTAQNESTLGLEQLQQKLVQTIKQEIQMVRPKTETTQTDETNAKKENDEKLNRLLAEQRQVLTDALNRQQQQSATSSLDLIKQTVTETLDSQQQQELSPQAIERLERSLIQTIQQGVQRTTQKTDDTDAVTRLQDTLERTIKKQEEMKKDNGDTLNRLFAEQRQALMATLAQQPSTLSLDHIKQTVMEALSEQNAAATTTSTTASVSGHRNPTTIVIKPEVKIRADLKQTCIDPAFREQRDAVIANKQLRDAVQRWSNASSMADLVDKIKAYGKNNLENAWLLFYWIGQNIRYNLYCQNNAAESVFRQRTGVCRGFVSLYHECCSLLEIECLEISGYAKQAFLKPGDDLKKSPHAWNAIVLDQYTHLLYPTWGAGGGDGTNELEDFYFLTSPEELIYTHYCNGHQLLDPEITKPDFLSLPVMKSTYYRLNLNLLSPKQGFNDTSQNLFKIAIKTPEQINLFAALKVGDTEYPRNLHTLCQRDAMQAGVYNCYIAPPADGLYEIAIFAKTNNEKTYRDSIYMRLHVSNIVQAITFPLTYQPFNEHNCILIEPLRRLVQQNERVLIHMKIPNTNVIKIHNGDDYIVPTKDEYKNGLLKKEIQVQGDIQVCGRWDDKAASILTICVFNMI</sequence>
<feature type="domain" description="Transglutaminase-like" evidence="2">
    <location>
        <begin position="385"/>
        <end position="485"/>
    </location>
</feature>
<dbReference type="InterPro" id="IPR038765">
    <property type="entry name" value="Papain-like_cys_pep_sf"/>
</dbReference>
<evidence type="ECO:0000259" key="2">
    <source>
        <dbReference type="Pfam" id="PF01841"/>
    </source>
</evidence>
<dbReference type="InterPro" id="IPR052557">
    <property type="entry name" value="CAP/Cytokinesis_protein"/>
</dbReference>
<dbReference type="AlphaFoldDB" id="A0A8S2IN45"/>
<organism evidence="5 6">
    <name type="scientific">Didymodactylos carnosus</name>
    <dbReference type="NCBI Taxonomy" id="1234261"/>
    <lineage>
        <taxon>Eukaryota</taxon>
        <taxon>Metazoa</taxon>
        <taxon>Spiralia</taxon>
        <taxon>Gnathifera</taxon>
        <taxon>Rotifera</taxon>
        <taxon>Eurotatoria</taxon>
        <taxon>Bdelloidea</taxon>
        <taxon>Philodinida</taxon>
        <taxon>Philodinidae</taxon>
        <taxon>Didymodactylos</taxon>
    </lineage>
</organism>
<accession>A0A8S2IN45</accession>
<evidence type="ECO:0000259" key="3">
    <source>
        <dbReference type="Pfam" id="PF23265"/>
    </source>
</evidence>
<dbReference type="Pfam" id="PF01841">
    <property type="entry name" value="Transglut_core"/>
    <property type="match status" value="1"/>
</dbReference>
<dbReference type="Proteomes" id="UP000677228">
    <property type="component" value="Unassembled WGS sequence"/>
</dbReference>
<name>A0A8S2IN45_9BILA</name>